<feature type="region of interest" description="Disordered" evidence="1">
    <location>
        <begin position="290"/>
        <end position="328"/>
    </location>
</feature>
<feature type="transmembrane region" description="Helical" evidence="2">
    <location>
        <begin position="393"/>
        <end position="411"/>
    </location>
</feature>
<keyword evidence="4" id="KW-1185">Reference proteome</keyword>
<dbReference type="RefSeq" id="WP_316003491.1">
    <property type="nucleotide sequence ID" value="NZ_JAWDIT010000001.1"/>
</dbReference>
<feature type="transmembrane region" description="Helical" evidence="2">
    <location>
        <begin position="137"/>
        <end position="153"/>
    </location>
</feature>
<name>A0ABU3SJ20_9MICO</name>
<reference evidence="3 4" key="1">
    <citation type="submission" date="2023-09" db="EMBL/GenBank/DDBJ databases">
        <title>Microbacterium fusihabitans sp. nov., Microbacterium phycihabitans sp. nov., and Microbacterium cervinum sp. nov., isolated from dried seaweeds of beach.</title>
        <authorList>
            <person name="Lee S.D."/>
        </authorList>
    </citation>
    <scope>NUCLEOTIDE SEQUENCE [LARGE SCALE GENOMIC DNA]</scope>
    <source>
        <strain evidence="3 4">KSW2-29</strain>
    </source>
</reference>
<evidence type="ECO:0008006" key="5">
    <source>
        <dbReference type="Google" id="ProtNLM"/>
    </source>
</evidence>
<evidence type="ECO:0000256" key="1">
    <source>
        <dbReference type="SAM" id="MobiDB-lite"/>
    </source>
</evidence>
<feature type="transmembrane region" description="Helical" evidence="2">
    <location>
        <begin position="226"/>
        <end position="245"/>
    </location>
</feature>
<protein>
    <recommendedName>
        <fullName evidence="5">Ligase</fullName>
    </recommendedName>
</protein>
<feature type="transmembrane region" description="Helical" evidence="2">
    <location>
        <begin position="20"/>
        <end position="38"/>
    </location>
</feature>
<feature type="transmembrane region" description="Helical" evidence="2">
    <location>
        <begin position="173"/>
        <end position="195"/>
    </location>
</feature>
<keyword evidence="2" id="KW-0472">Membrane</keyword>
<evidence type="ECO:0000313" key="3">
    <source>
        <dbReference type="EMBL" id="MDU0344774.1"/>
    </source>
</evidence>
<feature type="transmembrane region" description="Helical" evidence="2">
    <location>
        <begin position="257"/>
        <end position="277"/>
    </location>
</feature>
<sequence>MTISTASAFQRPSLTGRTRLLTLGLIAAVVVSSFLGRYDAEILGFRVRVEQVVPLLLTGWMLTHPTLRSAFLRALRHPVPLVFAAFVAWNIVATLIFSPSLTWSASILVWLMIDLLLLVSMMALAEGAEFAGRLGRLSVAPWALVGFAAYAVANLTRGQVAIGADFDYLYEVYVARVTAIEANIYASILIFWTLLAITRRGIGRWEIAAIAVSVPLGLVASQTRTAVFSLVLGLAVFGLFTVFSLRSSWGERVRRIAPALVLIGTLVVTYGIVAALGGTEPADRTLPAATASAPISTGAPATTPTVSPSPAPTREPDPTNPEQQNKIGDVDFQGGTIGFRLEVAGLAAQEMKGINLWFGNGTNTFGLRHDQPGTPGVSGHIIMLPVQVLYDGGIVGLGLLVALFIAVFVCVPRPRKPVAAGLLASYLLSATLTSMFWFAVTWILIAVLLRPLTEDERDLDRT</sequence>
<dbReference type="EMBL" id="JAWDIT010000001">
    <property type="protein sequence ID" value="MDU0344774.1"/>
    <property type="molecule type" value="Genomic_DNA"/>
</dbReference>
<accession>A0ABU3SJ20</accession>
<evidence type="ECO:0000256" key="2">
    <source>
        <dbReference type="SAM" id="Phobius"/>
    </source>
</evidence>
<dbReference type="Proteomes" id="UP001261125">
    <property type="component" value="Unassembled WGS sequence"/>
</dbReference>
<feature type="transmembrane region" description="Helical" evidence="2">
    <location>
        <begin position="78"/>
        <end position="97"/>
    </location>
</feature>
<gene>
    <name evidence="3" type="ORF">RWH44_03550</name>
</gene>
<comment type="caution">
    <text evidence="3">The sequence shown here is derived from an EMBL/GenBank/DDBJ whole genome shotgun (WGS) entry which is preliminary data.</text>
</comment>
<keyword evidence="2" id="KW-0812">Transmembrane</keyword>
<feature type="transmembrane region" description="Helical" evidence="2">
    <location>
        <begin position="202"/>
        <end position="220"/>
    </location>
</feature>
<feature type="compositionally biased region" description="Low complexity" evidence="1">
    <location>
        <begin position="296"/>
        <end position="306"/>
    </location>
</feature>
<evidence type="ECO:0000313" key="4">
    <source>
        <dbReference type="Proteomes" id="UP001261125"/>
    </source>
</evidence>
<keyword evidence="2" id="KW-1133">Transmembrane helix</keyword>
<organism evidence="3 4">
    <name type="scientific">Microbacterium phycohabitans</name>
    <dbReference type="NCBI Taxonomy" id="3075993"/>
    <lineage>
        <taxon>Bacteria</taxon>
        <taxon>Bacillati</taxon>
        <taxon>Actinomycetota</taxon>
        <taxon>Actinomycetes</taxon>
        <taxon>Micrococcales</taxon>
        <taxon>Microbacteriaceae</taxon>
        <taxon>Microbacterium</taxon>
    </lineage>
</organism>
<feature type="transmembrane region" description="Helical" evidence="2">
    <location>
        <begin position="103"/>
        <end position="125"/>
    </location>
</feature>
<feature type="transmembrane region" description="Helical" evidence="2">
    <location>
        <begin position="423"/>
        <end position="449"/>
    </location>
</feature>
<proteinExistence type="predicted"/>